<keyword evidence="7" id="KW-0031">Aminopeptidase</keyword>
<accession>A0A1I1ZG83</accession>
<dbReference type="OrthoDB" id="9806388at2"/>
<dbReference type="SUPFAM" id="SSF55920">
    <property type="entry name" value="Creatinase/aminopeptidase"/>
    <property type="match status" value="1"/>
</dbReference>
<keyword evidence="7" id="KW-0645">Protease</keyword>
<evidence type="ECO:0000313" key="8">
    <source>
        <dbReference type="Proteomes" id="UP000199516"/>
    </source>
</evidence>
<dbReference type="PANTHER" id="PTHR46112">
    <property type="entry name" value="AMINOPEPTIDASE"/>
    <property type="match status" value="1"/>
</dbReference>
<keyword evidence="8" id="KW-1185">Reference proteome</keyword>
<dbReference type="InterPro" id="IPR036005">
    <property type="entry name" value="Creatinase/aminopeptidase-like"/>
</dbReference>
<evidence type="ECO:0000259" key="5">
    <source>
        <dbReference type="Pfam" id="PF00557"/>
    </source>
</evidence>
<dbReference type="PANTHER" id="PTHR46112:SF3">
    <property type="entry name" value="AMINOPEPTIDASE YPDF"/>
    <property type="match status" value="1"/>
</dbReference>
<dbReference type="GO" id="GO:0008235">
    <property type="term" value="F:metalloexopeptidase activity"/>
    <property type="evidence" value="ECO:0007669"/>
    <property type="project" value="UniProtKB-ARBA"/>
</dbReference>
<dbReference type="GO" id="GO:0046872">
    <property type="term" value="F:metal ion binding"/>
    <property type="evidence" value="ECO:0007669"/>
    <property type="project" value="UniProtKB-KW"/>
</dbReference>
<dbReference type="STRING" id="930128.SAMN05192532_101231"/>
<sequence length="356" mass="39612">MNKRIQKLRETLHTKRADGIFIESPTNRRYVSGFTGTSGAMLITEEEAYFITDFRYVEQAQDQCDGFHIIEQTSSIYNEVGILVKKSGVSRLLFEKEHTTYAVYELLQKYIQAELIPSAGLVENIRLYKEANEIEVLKEAAQIADNAFEHIIKKLKPGVTEMEISNELEFFMRNKGAVSSSFDIIVASGWRGALPHGVASDKVIESGELVTMDYGAYYKGYCSDITRTVAVGEPTNELKKIYQCVYEAQIRAVDAIKPGMSGVEADRIAREYIEQEGYGDHFGHGLGHGLGMEVHEGPRLSPKGKNTLEKGMVVTVEPGIYVSGVGGTRIEDDIVLTENGNERLTHSPKELTIVGE</sequence>
<keyword evidence="4" id="KW-0378">Hydrolase</keyword>
<evidence type="ECO:0000256" key="4">
    <source>
        <dbReference type="ARBA" id="ARBA00022801"/>
    </source>
</evidence>
<organism evidence="7 8">
    <name type="scientific">Alteribacillus iranensis</name>
    <dbReference type="NCBI Taxonomy" id="930128"/>
    <lineage>
        <taxon>Bacteria</taxon>
        <taxon>Bacillati</taxon>
        <taxon>Bacillota</taxon>
        <taxon>Bacilli</taxon>
        <taxon>Bacillales</taxon>
        <taxon>Bacillaceae</taxon>
        <taxon>Alteribacillus</taxon>
    </lineage>
</organism>
<dbReference type="Gene3D" id="3.90.230.10">
    <property type="entry name" value="Creatinase/methionine aminopeptidase superfamily"/>
    <property type="match status" value="1"/>
</dbReference>
<feature type="domain" description="Peptidase M24" evidence="5">
    <location>
        <begin position="136"/>
        <end position="338"/>
    </location>
</feature>
<dbReference type="InterPro" id="IPR001714">
    <property type="entry name" value="Pept_M24_MAP"/>
</dbReference>
<dbReference type="PROSITE" id="PS00491">
    <property type="entry name" value="PROLINE_PEPTIDASE"/>
    <property type="match status" value="1"/>
</dbReference>
<dbReference type="AlphaFoldDB" id="A0A1I1ZG83"/>
<dbReference type="EMBL" id="FONT01000001">
    <property type="protein sequence ID" value="SFE30834.1"/>
    <property type="molecule type" value="Genomic_DNA"/>
</dbReference>
<protein>
    <submittedName>
        <fullName evidence="7">Xaa-Pro aminopeptidase</fullName>
    </submittedName>
</protein>
<feature type="domain" description="Creatinase N-terminal" evidence="6">
    <location>
        <begin position="4"/>
        <end position="127"/>
    </location>
</feature>
<proteinExistence type="inferred from homology"/>
<dbReference type="RefSeq" id="WP_091656277.1">
    <property type="nucleotide sequence ID" value="NZ_FONT01000001.1"/>
</dbReference>
<dbReference type="FunFam" id="3.90.230.10:FF:000014">
    <property type="entry name" value="Aminopeptidase P family protein"/>
    <property type="match status" value="1"/>
</dbReference>
<evidence type="ECO:0000256" key="1">
    <source>
        <dbReference type="ARBA" id="ARBA00001936"/>
    </source>
</evidence>
<evidence type="ECO:0000313" key="7">
    <source>
        <dbReference type="EMBL" id="SFE30834.1"/>
    </source>
</evidence>
<dbReference type="PRINTS" id="PR00599">
    <property type="entry name" value="MAPEPTIDASE"/>
</dbReference>
<dbReference type="Proteomes" id="UP000199516">
    <property type="component" value="Unassembled WGS sequence"/>
</dbReference>
<dbReference type="CDD" id="cd01092">
    <property type="entry name" value="APP-like"/>
    <property type="match status" value="1"/>
</dbReference>
<evidence type="ECO:0000259" key="6">
    <source>
        <dbReference type="Pfam" id="PF01321"/>
    </source>
</evidence>
<name>A0A1I1ZG83_9BACI</name>
<dbReference type="InterPro" id="IPR000994">
    <property type="entry name" value="Pept_M24"/>
</dbReference>
<gene>
    <name evidence="7" type="ORF">SAMN05192532_101231</name>
</gene>
<comment type="similarity">
    <text evidence="2">Belongs to the peptidase M24B family.</text>
</comment>
<reference evidence="7 8" key="1">
    <citation type="submission" date="2016-10" db="EMBL/GenBank/DDBJ databases">
        <authorList>
            <person name="de Groot N.N."/>
        </authorList>
    </citation>
    <scope>NUCLEOTIDE SEQUENCE [LARGE SCALE GENOMIC DNA]</scope>
    <source>
        <strain evidence="7 8">DSM 23995</strain>
    </source>
</reference>
<evidence type="ECO:0000256" key="2">
    <source>
        <dbReference type="ARBA" id="ARBA00008766"/>
    </source>
</evidence>
<dbReference type="InterPro" id="IPR050659">
    <property type="entry name" value="Peptidase_M24B"/>
</dbReference>
<keyword evidence="3" id="KW-0479">Metal-binding</keyword>
<dbReference type="InterPro" id="IPR001131">
    <property type="entry name" value="Peptidase_M24B_aminopep-P_CS"/>
</dbReference>
<dbReference type="Pfam" id="PF00557">
    <property type="entry name" value="Peptidase_M24"/>
    <property type="match status" value="1"/>
</dbReference>
<evidence type="ECO:0000256" key="3">
    <source>
        <dbReference type="ARBA" id="ARBA00022723"/>
    </source>
</evidence>
<dbReference type="GO" id="GO:0004177">
    <property type="term" value="F:aminopeptidase activity"/>
    <property type="evidence" value="ECO:0007669"/>
    <property type="project" value="UniProtKB-KW"/>
</dbReference>
<comment type="cofactor">
    <cofactor evidence="1">
        <name>Mn(2+)</name>
        <dbReference type="ChEBI" id="CHEBI:29035"/>
    </cofactor>
</comment>
<dbReference type="Pfam" id="PF01321">
    <property type="entry name" value="Creatinase_N"/>
    <property type="match status" value="1"/>
</dbReference>
<dbReference type="SUPFAM" id="SSF53092">
    <property type="entry name" value="Creatinase/prolidase N-terminal domain"/>
    <property type="match status" value="1"/>
</dbReference>
<dbReference type="InterPro" id="IPR029149">
    <property type="entry name" value="Creatin/AminoP/Spt16_N"/>
</dbReference>
<dbReference type="Gene3D" id="3.40.350.10">
    <property type="entry name" value="Creatinase/prolidase N-terminal domain"/>
    <property type="match status" value="1"/>
</dbReference>
<dbReference type="InterPro" id="IPR000587">
    <property type="entry name" value="Creatinase_N"/>
</dbReference>